<organism evidence="1 2">
    <name type="scientific">Nicotiana tabacum</name>
    <name type="common">Common tobacco</name>
    <dbReference type="NCBI Taxonomy" id="4097"/>
    <lineage>
        <taxon>Eukaryota</taxon>
        <taxon>Viridiplantae</taxon>
        <taxon>Streptophyta</taxon>
        <taxon>Embryophyta</taxon>
        <taxon>Tracheophyta</taxon>
        <taxon>Spermatophyta</taxon>
        <taxon>Magnoliopsida</taxon>
        <taxon>eudicotyledons</taxon>
        <taxon>Gunneridae</taxon>
        <taxon>Pentapetalae</taxon>
        <taxon>asterids</taxon>
        <taxon>lamiids</taxon>
        <taxon>Solanales</taxon>
        <taxon>Solanaceae</taxon>
        <taxon>Nicotianoideae</taxon>
        <taxon>Nicotianeae</taxon>
        <taxon>Nicotiana</taxon>
    </lineage>
</organism>
<gene>
    <name evidence="2" type="primary">LOC142180140</name>
</gene>
<protein>
    <submittedName>
        <fullName evidence="2">Uncharacterized protein LOC142180140</fullName>
    </submittedName>
</protein>
<evidence type="ECO:0000313" key="2">
    <source>
        <dbReference type="RefSeq" id="XP_075107169.1"/>
    </source>
</evidence>
<accession>A0AC58UCE8</accession>
<proteinExistence type="predicted"/>
<sequence length="197" mass="21949">MVTTFPLWNVFYKPELSGRLAKWAVKISEFYIEYKPRTAIKSQVLADFVADFSPGLFPLATKEAVIVSEMTLGVWTLFTDEASNVKGSGIRIGLITPSGNVLRQAIKTVPLTNNEAEYEGLIAGLELVQGLHSEQYVVKVQSLLARFMEWSIIHIPREENAEADALANLGSSTETKRLDSGIVVQLMYSILDVDNYY</sequence>
<reference evidence="2" key="2">
    <citation type="submission" date="2025-08" db="UniProtKB">
        <authorList>
            <consortium name="RefSeq"/>
        </authorList>
    </citation>
    <scope>IDENTIFICATION</scope>
    <source>
        <tissue evidence="2">Leaf</tissue>
    </source>
</reference>
<keyword evidence="1" id="KW-1185">Reference proteome</keyword>
<reference evidence="1" key="1">
    <citation type="journal article" date="2014" name="Nat. Commun.">
        <title>The tobacco genome sequence and its comparison with those of tomato and potato.</title>
        <authorList>
            <person name="Sierro N."/>
            <person name="Battey J.N."/>
            <person name="Ouadi S."/>
            <person name="Bakaher N."/>
            <person name="Bovet L."/>
            <person name="Willig A."/>
            <person name="Goepfert S."/>
            <person name="Peitsch M.C."/>
            <person name="Ivanov N.V."/>
        </authorList>
    </citation>
    <scope>NUCLEOTIDE SEQUENCE [LARGE SCALE GENOMIC DNA]</scope>
</reference>
<dbReference type="Proteomes" id="UP000790787">
    <property type="component" value="Chromosome 4"/>
</dbReference>
<dbReference type="RefSeq" id="XP_075107169.1">
    <property type="nucleotide sequence ID" value="XM_075251068.1"/>
</dbReference>
<name>A0AC58UCE8_TOBAC</name>
<evidence type="ECO:0000313" key="1">
    <source>
        <dbReference type="Proteomes" id="UP000790787"/>
    </source>
</evidence>